<dbReference type="EC" id="3.4.13.18" evidence="10"/>
<evidence type="ECO:0000256" key="14">
    <source>
        <dbReference type="ARBA" id="ARBA00075285"/>
    </source>
</evidence>
<comment type="cofactor">
    <cofactor evidence="1">
        <name>Co(2+)</name>
        <dbReference type="ChEBI" id="CHEBI:48828"/>
    </cofactor>
</comment>
<evidence type="ECO:0000256" key="15">
    <source>
        <dbReference type="ARBA" id="ARBA00076004"/>
    </source>
</evidence>
<evidence type="ECO:0000256" key="11">
    <source>
        <dbReference type="ARBA" id="ARBA00044252"/>
    </source>
</evidence>
<dbReference type="GO" id="GO:0070573">
    <property type="term" value="F:metallodipeptidase activity"/>
    <property type="evidence" value="ECO:0007669"/>
    <property type="project" value="TreeGrafter"/>
</dbReference>
<dbReference type="GO" id="GO:0005829">
    <property type="term" value="C:cytosol"/>
    <property type="evidence" value="ECO:0007669"/>
    <property type="project" value="TreeGrafter"/>
</dbReference>
<evidence type="ECO:0000313" key="19">
    <source>
        <dbReference type="EMBL" id="KFB02295.1"/>
    </source>
</evidence>
<organism evidence="19 20">
    <name type="scientific">Mangrovimonas yunxiaonensis</name>
    <dbReference type="NCBI Taxonomy" id="1197477"/>
    <lineage>
        <taxon>Bacteria</taxon>
        <taxon>Pseudomonadati</taxon>
        <taxon>Bacteroidota</taxon>
        <taxon>Flavobacteriia</taxon>
        <taxon>Flavobacteriales</taxon>
        <taxon>Flavobacteriaceae</taxon>
        <taxon>Mangrovimonas</taxon>
    </lineage>
</organism>
<dbReference type="GO" id="GO:0006508">
    <property type="term" value="P:proteolysis"/>
    <property type="evidence" value="ECO:0007669"/>
    <property type="project" value="UniProtKB-KW"/>
</dbReference>
<dbReference type="InterPro" id="IPR001160">
    <property type="entry name" value="Peptidase_M20C"/>
</dbReference>
<dbReference type="PRINTS" id="PR00934">
    <property type="entry name" value="XHISDIPTASE"/>
</dbReference>
<comment type="similarity">
    <text evidence="12">Belongs to the peptidase M20C family.</text>
</comment>
<dbReference type="eggNOG" id="COG2195">
    <property type="taxonomic scope" value="Bacteria"/>
</dbReference>
<evidence type="ECO:0000256" key="3">
    <source>
        <dbReference type="ARBA" id="ARBA00022670"/>
    </source>
</evidence>
<dbReference type="InterPro" id="IPR011650">
    <property type="entry name" value="Peptidase_M20_dimer"/>
</dbReference>
<dbReference type="AlphaFoldDB" id="A0A084TNK9"/>
<evidence type="ECO:0000256" key="13">
    <source>
        <dbReference type="ARBA" id="ARBA00071271"/>
    </source>
</evidence>
<evidence type="ECO:0000256" key="10">
    <source>
        <dbReference type="ARBA" id="ARBA00038976"/>
    </source>
</evidence>
<evidence type="ECO:0000256" key="5">
    <source>
        <dbReference type="ARBA" id="ARBA00022801"/>
    </source>
</evidence>
<dbReference type="GO" id="GO:0046872">
    <property type="term" value="F:metal ion binding"/>
    <property type="evidence" value="ECO:0007669"/>
    <property type="project" value="UniProtKB-KW"/>
</dbReference>
<dbReference type="SUPFAM" id="SSF53187">
    <property type="entry name" value="Zn-dependent exopeptidases"/>
    <property type="match status" value="1"/>
</dbReference>
<dbReference type="PANTHER" id="PTHR43501">
    <property type="entry name" value="CYTOSOL NON-SPECIFIC DIPEPTIDASE"/>
    <property type="match status" value="1"/>
</dbReference>
<evidence type="ECO:0000256" key="4">
    <source>
        <dbReference type="ARBA" id="ARBA00022723"/>
    </source>
</evidence>
<dbReference type="PANTHER" id="PTHR43501:SF1">
    <property type="entry name" value="CYTOSOL NON-SPECIFIC DIPEPTIDASE"/>
    <property type="match status" value="1"/>
</dbReference>
<dbReference type="EMBL" id="JPFK01000002">
    <property type="protein sequence ID" value="KFB02295.1"/>
    <property type="molecule type" value="Genomic_DNA"/>
</dbReference>
<keyword evidence="8" id="KW-0170">Cobalt</keyword>
<keyword evidence="3" id="KW-0645">Protease</keyword>
<keyword evidence="5" id="KW-0378">Hydrolase</keyword>
<feature type="domain" description="Peptidase M20 dimerisation" evidence="18">
    <location>
        <begin position="210"/>
        <end position="293"/>
    </location>
</feature>
<dbReference type="RefSeq" id="WP_036118208.1">
    <property type="nucleotide sequence ID" value="NZ_BMET01000002.1"/>
</dbReference>
<keyword evidence="4" id="KW-0479">Metal-binding</keyword>
<dbReference type="FunFam" id="3.40.630.10:FF:000015">
    <property type="entry name" value="Aminoacyl-histidine dipeptidase PepD"/>
    <property type="match status" value="1"/>
</dbReference>
<comment type="cofactor">
    <cofactor evidence="2">
        <name>Zn(2+)</name>
        <dbReference type="ChEBI" id="CHEBI:29105"/>
    </cofactor>
</comment>
<dbReference type="PIRSF" id="PIRSF016599">
    <property type="entry name" value="Xaa-His_dipept"/>
    <property type="match status" value="1"/>
</dbReference>
<comment type="catalytic activity">
    <reaction evidence="9">
        <text>Hydrolysis of dipeptides, preferentially hydrophobic dipeptides including prolyl amino acids.</text>
        <dbReference type="EC" id="3.4.13.18"/>
    </reaction>
</comment>
<gene>
    <name evidence="19" type="ORF">IA57_01270</name>
</gene>
<dbReference type="CDD" id="cd03890">
    <property type="entry name" value="M20_pepD"/>
    <property type="match status" value="1"/>
</dbReference>
<evidence type="ECO:0000256" key="9">
    <source>
        <dbReference type="ARBA" id="ARBA00036421"/>
    </source>
</evidence>
<dbReference type="NCBIfam" id="TIGR01893">
    <property type="entry name" value="aa-his-dipept"/>
    <property type="match status" value="1"/>
</dbReference>
<reference evidence="20" key="2">
    <citation type="submission" date="2014-07" db="EMBL/GenBank/DDBJ databases">
        <title>Genome sequence of Mangrovimonas yunxiaonensis.</title>
        <authorList>
            <person name="Li Y."/>
            <person name="Zheng T."/>
        </authorList>
    </citation>
    <scope>NUCLEOTIDE SEQUENCE [LARGE SCALE GENOMIC DNA]</scope>
    <source>
        <strain evidence="20">LY01</strain>
    </source>
</reference>
<keyword evidence="20" id="KW-1185">Reference proteome</keyword>
<dbReference type="Pfam" id="PF01546">
    <property type="entry name" value="Peptidase_M20"/>
    <property type="match status" value="1"/>
</dbReference>
<dbReference type="STRING" id="1197477.IA57_01270"/>
<dbReference type="FunFam" id="3.40.630.10:FF:000018">
    <property type="entry name" value="Aminoacyl-histidine dipeptidase PepD"/>
    <property type="match status" value="1"/>
</dbReference>
<dbReference type="InterPro" id="IPR002933">
    <property type="entry name" value="Peptidase_M20"/>
</dbReference>
<accession>A0A084TNK9</accession>
<protein>
    <recommendedName>
        <fullName evidence="13">Cytosol non-specific dipeptidase</fullName>
        <ecNumber evidence="10">3.4.13.18</ecNumber>
    </recommendedName>
    <alternativeName>
        <fullName evidence="16">Aminoacyl-histidine dipeptidase</fullName>
    </alternativeName>
    <alternativeName>
        <fullName evidence="15">Beta-alanyl-histidine dipeptidase</fullName>
    </alternativeName>
    <alternativeName>
        <fullName evidence="14">Carnosinase</fullName>
    </alternativeName>
    <alternativeName>
        <fullName evidence="11">Peptidase D</fullName>
    </alternativeName>
    <alternativeName>
        <fullName evidence="17">Xaa-His dipeptidase</fullName>
    </alternativeName>
</protein>
<evidence type="ECO:0000256" key="8">
    <source>
        <dbReference type="ARBA" id="ARBA00023285"/>
    </source>
</evidence>
<evidence type="ECO:0000256" key="7">
    <source>
        <dbReference type="ARBA" id="ARBA00023049"/>
    </source>
</evidence>
<name>A0A084TNK9_9FLAO</name>
<dbReference type="Proteomes" id="UP000028521">
    <property type="component" value="Unassembled WGS sequence"/>
</dbReference>
<evidence type="ECO:0000256" key="16">
    <source>
        <dbReference type="ARBA" id="ARBA00077688"/>
    </source>
</evidence>
<evidence type="ECO:0000256" key="6">
    <source>
        <dbReference type="ARBA" id="ARBA00022833"/>
    </source>
</evidence>
<comment type="caution">
    <text evidence="19">The sequence shown here is derived from an EMBL/GenBank/DDBJ whole genome shotgun (WGS) entry which is preliminary data.</text>
</comment>
<reference evidence="19 20" key="1">
    <citation type="journal article" date="2014" name="Genome Announc.">
        <title>Draft Genome Sequence of the Algicidal Bacterium Mangrovimonas yunxiaonensis Strain LY01.</title>
        <authorList>
            <person name="Li Y."/>
            <person name="Zhu H."/>
            <person name="Li C."/>
            <person name="Zhang H."/>
            <person name="Chen Z."/>
            <person name="Zheng W."/>
            <person name="Xu H."/>
            <person name="Zheng T."/>
        </authorList>
    </citation>
    <scope>NUCLEOTIDE SEQUENCE [LARGE SCALE GENOMIC DNA]</scope>
    <source>
        <strain evidence="19 20">LY01</strain>
    </source>
</reference>
<keyword evidence="7" id="KW-0482">Metalloprotease</keyword>
<keyword evidence="6" id="KW-0862">Zinc</keyword>
<evidence type="ECO:0000256" key="17">
    <source>
        <dbReference type="ARBA" id="ARBA00078074"/>
    </source>
</evidence>
<evidence type="ECO:0000256" key="12">
    <source>
        <dbReference type="ARBA" id="ARBA00061423"/>
    </source>
</evidence>
<evidence type="ECO:0000256" key="2">
    <source>
        <dbReference type="ARBA" id="ARBA00001947"/>
    </source>
</evidence>
<dbReference type="Gene3D" id="3.40.630.10">
    <property type="entry name" value="Zn peptidases"/>
    <property type="match status" value="2"/>
</dbReference>
<evidence type="ECO:0000259" key="18">
    <source>
        <dbReference type="Pfam" id="PF07687"/>
    </source>
</evidence>
<proteinExistence type="inferred from homology"/>
<evidence type="ECO:0000313" key="20">
    <source>
        <dbReference type="Proteomes" id="UP000028521"/>
    </source>
</evidence>
<dbReference type="OrthoDB" id="9773892at2"/>
<dbReference type="Pfam" id="PF07687">
    <property type="entry name" value="M20_dimer"/>
    <property type="match status" value="1"/>
</dbReference>
<evidence type="ECO:0000256" key="1">
    <source>
        <dbReference type="ARBA" id="ARBA00001941"/>
    </source>
</evidence>
<sequence length="486" mass="53074">MNSEIRVLEPKALWNKFADLNAVPRPSKKEARVIAFMKKFGEDLGLETLVDKVGNVIIKKPATPGMEDRQTVVMQSHLDMVCQKNNDTQFDFDTQGIDMYVDGDWVKAKGTTLGADNGLGVATIMALLESTDIEHPALEALFTIDEETGMTGAMGLEGGLLNGSILLNLDTEEDDEIGVGCAGGVDVTATRTYKVEDTPETKIGFEIIVKGLQGGHSGMQIHEGLGNANKIMNRLLFDGFENFGLRIAEIDGGSLRNAIPRESKTIAAIDAIHENAFIMEMAQLAQTIKNEFKTMEPDLDITVSKCETPESIMDLGVQEGLTRALYAACNGVYRMSADIPDLVETSNNIARVIVKNGTIKINCLTRSSVESSKWDLANTLRATFELTGCEVAFSGDYPGWQPNMDSAILEVLESLYIKMNGEKPHVAACHAGLECGILGQNYPNMDMISFGPNIKGAHSPDERAQISSAQKYWKFVLEILKNIPKK</sequence>